<gene>
    <name evidence="1" type="ORF">Kpho02_70200</name>
</gene>
<name>A0A9W6QH48_9ACTN</name>
<organism evidence="1 2">
    <name type="scientific">Kitasatospora phosalacinea</name>
    <dbReference type="NCBI Taxonomy" id="2065"/>
    <lineage>
        <taxon>Bacteria</taxon>
        <taxon>Bacillati</taxon>
        <taxon>Actinomycetota</taxon>
        <taxon>Actinomycetes</taxon>
        <taxon>Kitasatosporales</taxon>
        <taxon>Streptomycetaceae</taxon>
        <taxon>Kitasatospora</taxon>
    </lineage>
</organism>
<dbReference type="EMBL" id="BSSA01000038">
    <property type="protein sequence ID" value="GLW74723.1"/>
    <property type="molecule type" value="Genomic_DNA"/>
</dbReference>
<evidence type="ECO:0000313" key="2">
    <source>
        <dbReference type="Proteomes" id="UP001165041"/>
    </source>
</evidence>
<evidence type="ECO:0008006" key="3">
    <source>
        <dbReference type="Google" id="ProtNLM"/>
    </source>
</evidence>
<comment type="caution">
    <text evidence="1">The sequence shown here is derived from an EMBL/GenBank/DDBJ whole genome shotgun (WGS) entry which is preliminary data.</text>
</comment>
<reference evidence="1" key="1">
    <citation type="submission" date="2023-02" db="EMBL/GenBank/DDBJ databases">
        <title>Kitasatospora phosalacinea NBRC 14627.</title>
        <authorList>
            <person name="Ichikawa N."/>
            <person name="Sato H."/>
            <person name="Tonouchi N."/>
        </authorList>
    </citation>
    <scope>NUCLEOTIDE SEQUENCE</scope>
    <source>
        <strain evidence="1">NBRC 14627</strain>
    </source>
</reference>
<dbReference type="Proteomes" id="UP001165041">
    <property type="component" value="Unassembled WGS sequence"/>
</dbReference>
<evidence type="ECO:0000313" key="1">
    <source>
        <dbReference type="EMBL" id="GLW74723.1"/>
    </source>
</evidence>
<protein>
    <recommendedName>
        <fullName evidence="3">DUF4034 domain-containing protein</fullName>
    </recommendedName>
</protein>
<accession>A0A9W6QH48</accession>
<proteinExistence type="predicted"/>
<dbReference type="AlphaFoldDB" id="A0A9W6QH48"/>
<sequence length="324" mass="36191">MNTARPARPAYHPAGLDEELRTAVDDLQAGRWLSTQRLLATTGQDWARRTSRTQVLALVAARSTVLSRWRCEEPEDPGLSILKTRVMVEHALMAAEAQSPEAVHLEQAARESCWESAQANPSDPVPWVCLLALASLDPRQHRPEHGLRSSDPLLPTGPWGLLDEALKRDPGNRESHHRMLRYWTRIYRPAATDFVHRVVPAARDGSPLAALPLYLSVDQYRNERRKDAVRRQWLREPHFSRSVRAYASWVEAEPGSWPVVDLSYLAHALWASAQMDAAVQVFSALGPFASRAPWTHLADSPEKGEELLLTAQLQAHAGRATASA</sequence>
<dbReference type="RefSeq" id="WP_285740289.1">
    <property type="nucleotide sequence ID" value="NZ_BSSA01000038.1"/>
</dbReference>